<feature type="region of interest" description="Disordered" evidence="1">
    <location>
        <begin position="1"/>
        <end position="97"/>
    </location>
</feature>
<dbReference type="AlphaFoldDB" id="A0A6J4T732"/>
<feature type="non-terminal residue" evidence="2">
    <location>
        <position position="97"/>
    </location>
</feature>
<evidence type="ECO:0000256" key="1">
    <source>
        <dbReference type="SAM" id="MobiDB-lite"/>
    </source>
</evidence>
<protein>
    <submittedName>
        <fullName evidence="2">Uncharacterized protein</fullName>
    </submittedName>
</protein>
<feature type="non-terminal residue" evidence="2">
    <location>
        <position position="1"/>
    </location>
</feature>
<evidence type="ECO:0000313" key="2">
    <source>
        <dbReference type="EMBL" id="CAA9514885.1"/>
    </source>
</evidence>
<feature type="compositionally biased region" description="Basic and acidic residues" evidence="1">
    <location>
        <begin position="62"/>
        <end position="72"/>
    </location>
</feature>
<organism evidence="2">
    <name type="scientific">uncultured Solirubrobacteraceae bacterium</name>
    <dbReference type="NCBI Taxonomy" id="1162706"/>
    <lineage>
        <taxon>Bacteria</taxon>
        <taxon>Bacillati</taxon>
        <taxon>Actinomycetota</taxon>
        <taxon>Thermoleophilia</taxon>
        <taxon>Solirubrobacterales</taxon>
        <taxon>Solirubrobacteraceae</taxon>
        <taxon>environmental samples</taxon>
    </lineage>
</organism>
<name>A0A6J4T732_9ACTN</name>
<dbReference type="EMBL" id="CADCVP010000300">
    <property type="protein sequence ID" value="CAA9514885.1"/>
    <property type="molecule type" value="Genomic_DNA"/>
</dbReference>
<proteinExistence type="predicted"/>
<sequence length="97" mass="11878">GPQQARRHRMFHRALRRRRSRSRGRRAAEGRWTGQRPDRGHHDRGRQCRRRGRYRRHRLRPGRRDQRRRIGESDGPDLAVDDRVPDRRRQGQVHPEL</sequence>
<feature type="compositionally biased region" description="Basic residues" evidence="1">
    <location>
        <begin position="42"/>
        <end position="61"/>
    </location>
</feature>
<feature type="compositionally biased region" description="Basic and acidic residues" evidence="1">
    <location>
        <begin position="80"/>
        <end position="97"/>
    </location>
</feature>
<reference evidence="2" key="1">
    <citation type="submission" date="2020-02" db="EMBL/GenBank/DDBJ databases">
        <authorList>
            <person name="Meier V. D."/>
        </authorList>
    </citation>
    <scope>NUCLEOTIDE SEQUENCE</scope>
    <source>
        <strain evidence="2">AVDCRST_MAG69</strain>
    </source>
</reference>
<gene>
    <name evidence="2" type="ORF">AVDCRST_MAG69-2703</name>
</gene>
<feature type="compositionally biased region" description="Basic residues" evidence="1">
    <location>
        <begin position="1"/>
        <end position="25"/>
    </location>
</feature>
<accession>A0A6J4T732</accession>